<feature type="compositionally biased region" description="Low complexity" evidence="1">
    <location>
        <begin position="373"/>
        <end position="384"/>
    </location>
</feature>
<dbReference type="Proteomes" id="UP000019473">
    <property type="component" value="Unassembled WGS sequence"/>
</dbReference>
<dbReference type="AlphaFoldDB" id="W9WCA8"/>
<dbReference type="RefSeq" id="XP_007754850.1">
    <property type="nucleotide sequence ID" value="XM_007756660.1"/>
</dbReference>
<keyword evidence="4" id="KW-1185">Reference proteome</keyword>
<feature type="compositionally biased region" description="Basic and acidic residues" evidence="1">
    <location>
        <begin position="417"/>
        <end position="439"/>
    </location>
</feature>
<dbReference type="HOGENOM" id="CLU_032923_1_0_1"/>
<evidence type="ECO:0000259" key="2">
    <source>
        <dbReference type="Pfam" id="PF17111"/>
    </source>
</evidence>
<organism evidence="3 4">
    <name type="scientific">Cladophialophora yegresii CBS 114405</name>
    <dbReference type="NCBI Taxonomy" id="1182544"/>
    <lineage>
        <taxon>Eukaryota</taxon>
        <taxon>Fungi</taxon>
        <taxon>Dikarya</taxon>
        <taxon>Ascomycota</taxon>
        <taxon>Pezizomycotina</taxon>
        <taxon>Eurotiomycetes</taxon>
        <taxon>Chaetothyriomycetidae</taxon>
        <taxon>Chaetothyriales</taxon>
        <taxon>Herpotrichiellaceae</taxon>
        <taxon>Cladophialophora</taxon>
    </lineage>
</organism>
<dbReference type="GeneID" id="19177235"/>
<dbReference type="Pfam" id="PF17111">
    <property type="entry name" value="PigL_N"/>
    <property type="match status" value="1"/>
</dbReference>
<accession>W9WCA8</accession>
<feature type="domain" description="Azaphilone pigments biosynthesis cluster protein L N-terminal" evidence="2">
    <location>
        <begin position="2"/>
        <end position="203"/>
    </location>
</feature>
<reference evidence="3 4" key="1">
    <citation type="submission" date="2013-03" db="EMBL/GenBank/DDBJ databases">
        <title>The Genome Sequence of Cladophialophora yegresii CBS 114405.</title>
        <authorList>
            <consortium name="The Broad Institute Genomics Platform"/>
            <person name="Cuomo C."/>
            <person name="de Hoog S."/>
            <person name="Gorbushina A."/>
            <person name="Walker B."/>
            <person name="Young S.K."/>
            <person name="Zeng Q."/>
            <person name="Gargeya S."/>
            <person name="Fitzgerald M."/>
            <person name="Haas B."/>
            <person name="Abouelleil A."/>
            <person name="Allen A.W."/>
            <person name="Alvarado L."/>
            <person name="Arachchi H.M."/>
            <person name="Berlin A.M."/>
            <person name="Chapman S.B."/>
            <person name="Gainer-Dewar J."/>
            <person name="Goldberg J."/>
            <person name="Griggs A."/>
            <person name="Gujja S."/>
            <person name="Hansen M."/>
            <person name="Howarth C."/>
            <person name="Imamovic A."/>
            <person name="Ireland A."/>
            <person name="Larimer J."/>
            <person name="McCowan C."/>
            <person name="Murphy C."/>
            <person name="Pearson M."/>
            <person name="Poon T.W."/>
            <person name="Priest M."/>
            <person name="Roberts A."/>
            <person name="Saif S."/>
            <person name="Shea T."/>
            <person name="Sisk P."/>
            <person name="Sykes S."/>
            <person name="Wortman J."/>
            <person name="Nusbaum C."/>
            <person name="Birren B."/>
        </authorList>
    </citation>
    <scope>NUCLEOTIDE SEQUENCE [LARGE SCALE GENOMIC DNA]</scope>
    <source>
        <strain evidence="3 4">CBS 114405</strain>
    </source>
</reference>
<evidence type="ECO:0000256" key="1">
    <source>
        <dbReference type="SAM" id="MobiDB-lite"/>
    </source>
</evidence>
<evidence type="ECO:0000313" key="4">
    <source>
        <dbReference type="Proteomes" id="UP000019473"/>
    </source>
</evidence>
<proteinExistence type="predicted"/>
<dbReference type="eggNOG" id="ENOG502SK11">
    <property type="taxonomic scope" value="Eukaryota"/>
</dbReference>
<protein>
    <recommendedName>
        <fullName evidence="2">Azaphilone pigments biosynthesis cluster protein L N-terminal domain-containing protein</fullName>
    </recommendedName>
</protein>
<comment type="caution">
    <text evidence="3">The sequence shown here is derived from an EMBL/GenBank/DDBJ whole genome shotgun (WGS) entry which is preliminary data.</text>
</comment>
<dbReference type="EMBL" id="AMGW01000002">
    <property type="protein sequence ID" value="EXJ62196.1"/>
    <property type="molecule type" value="Genomic_DNA"/>
</dbReference>
<evidence type="ECO:0000313" key="3">
    <source>
        <dbReference type="EMBL" id="EXJ62196.1"/>
    </source>
</evidence>
<dbReference type="InterPro" id="IPR031348">
    <property type="entry name" value="PigL_N"/>
</dbReference>
<dbReference type="OrthoDB" id="428260at2759"/>
<feature type="region of interest" description="Disordered" evidence="1">
    <location>
        <begin position="365"/>
        <end position="439"/>
    </location>
</feature>
<name>W9WCA8_9EURO</name>
<sequence>MADPLSITASLLAVTTAAVQSTKSLYETVQRFKGRDKTLRRLQDELADLTNILESLIQVTNAEQSMFALLQGPIERCSQVCREFKQSMEVFAGKSRIGLRDWTKMEFMRGDMNEFIDTIARYKSTISVGIGTITMMHASKISNQVLQDFNERIRDTEYDLEIYLRRIDEKMTQLYIEKTNPSGVNIDLEDEREVTKQCLRICEGAKSYIESLTDRESSVLPETPANAVETNVFEAQLRTRKALDEYRDGFAETIGYLQKRLAFLIEEDGPAKDNARSGLLADIDVSKKCLEVCKVASEVSRQTIFRIGEVIAEDSSDQVVVTTLADLFDIKKAVSKNDSAQLVGSMAAENLLCLTENRYSSRFGTAAGHSDSVEVSTTTSSAVSEIQKNQHPSALRAADHEQSPGSRTRHNKPSANEMRKRPMDGALDKEKGWKEAHPG</sequence>
<dbReference type="VEuPathDB" id="FungiDB:A1O7_02629"/>
<gene>
    <name evidence="3" type="ORF">A1O7_02629</name>
</gene>